<evidence type="ECO:0000256" key="6">
    <source>
        <dbReference type="ARBA" id="ARBA00058953"/>
    </source>
</evidence>
<keyword evidence="3" id="KW-0964">Secreted</keyword>
<evidence type="ECO:0000256" key="3">
    <source>
        <dbReference type="ARBA" id="ARBA00022525"/>
    </source>
</evidence>
<dbReference type="InterPro" id="IPR029058">
    <property type="entry name" value="AB_hydrolase_fold"/>
</dbReference>
<evidence type="ECO:0000256" key="5">
    <source>
        <dbReference type="ARBA" id="ARBA00023180"/>
    </source>
</evidence>
<evidence type="ECO:0000256" key="1">
    <source>
        <dbReference type="ARBA" id="ARBA00004613"/>
    </source>
</evidence>
<dbReference type="FunFam" id="3.40.50.1820:FF:000003">
    <property type="entry name" value="Dipeptidyl peptidase 4"/>
    <property type="match status" value="1"/>
</dbReference>
<name>A0ABD2BW22_VESSQ</name>
<dbReference type="PANTHER" id="PTHR11731:SF154">
    <property type="entry name" value="VENOM DIPEPTIDYL PEPTIDASE 4-LIKE PROTEIN"/>
    <property type="match status" value="1"/>
</dbReference>
<evidence type="ECO:0000256" key="4">
    <source>
        <dbReference type="ARBA" id="ARBA00022729"/>
    </source>
</evidence>
<dbReference type="Proteomes" id="UP001607302">
    <property type="component" value="Unassembled WGS sequence"/>
</dbReference>
<proteinExistence type="inferred from homology"/>
<reference evidence="10 11" key="1">
    <citation type="journal article" date="2024" name="Ann. Entomol. Soc. Am.">
        <title>Genomic analyses of the southern and eastern yellowjacket wasps (Hymenoptera: Vespidae) reveal evolutionary signatures of social life.</title>
        <authorList>
            <person name="Catto M.A."/>
            <person name="Caine P.B."/>
            <person name="Orr S.E."/>
            <person name="Hunt B.G."/>
            <person name="Goodisman M.A.D."/>
        </authorList>
    </citation>
    <scope>NUCLEOTIDE SEQUENCE [LARGE SCALE GENOMIC DNA]</scope>
    <source>
        <strain evidence="10">233</strain>
        <tissue evidence="10">Head and thorax</tissue>
    </source>
</reference>
<dbReference type="SUPFAM" id="SSF82171">
    <property type="entry name" value="DPP6 N-terminal domain-like"/>
    <property type="match status" value="1"/>
</dbReference>
<accession>A0ABD2BW22</accession>
<dbReference type="AlphaFoldDB" id="A0ABD2BW22"/>
<keyword evidence="5" id="KW-0325">Glycoprotein</keyword>
<gene>
    <name evidence="10" type="ORF">V1478_002299</name>
</gene>
<dbReference type="Gene3D" id="3.40.50.1820">
    <property type="entry name" value="alpha/beta hydrolase"/>
    <property type="match status" value="1"/>
</dbReference>
<dbReference type="Pfam" id="PF00930">
    <property type="entry name" value="DPPIV_N"/>
    <property type="match status" value="1"/>
</dbReference>
<feature type="domain" description="Peptidase S9 prolyl oligopeptidase catalytic" evidence="8">
    <location>
        <begin position="681"/>
        <end position="885"/>
    </location>
</feature>
<feature type="domain" description="Dipeptidylpeptidase IV N-terminal" evidence="9">
    <location>
        <begin position="229"/>
        <end position="598"/>
    </location>
</feature>
<evidence type="ECO:0000313" key="11">
    <source>
        <dbReference type="Proteomes" id="UP001607302"/>
    </source>
</evidence>
<dbReference type="InterPro" id="IPR050278">
    <property type="entry name" value="Serine_Prot_S9B/DPPIV"/>
</dbReference>
<dbReference type="SUPFAM" id="SSF53474">
    <property type="entry name" value="alpha/beta-Hydrolases"/>
    <property type="match status" value="1"/>
</dbReference>
<comment type="subcellular location">
    <subcellularLocation>
        <location evidence="1">Secreted</location>
    </subcellularLocation>
</comment>
<dbReference type="Pfam" id="PF00326">
    <property type="entry name" value="Peptidase_S9"/>
    <property type="match status" value="1"/>
</dbReference>
<comment type="similarity">
    <text evidence="2">Belongs to the peptidase S9B family. DPPIV subfamily.</text>
</comment>
<evidence type="ECO:0000256" key="2">
    <source>
        <dbReference type="ARBA" id="ARBA00010036"/>
    </source>
</evidence>
<dbReference type="PANTHER" id="PTHR11731">
    <property type="entry name" value="PROTEASE FAMILY S9B,C DIPEPTIDYL-PEPTIDASE IV-RELATED"/>
    <property type="match status" value="1"/>
</dbReference>
<dbReference type="GO" id="GO:0005576">
    <property type="term" value="C:extracellular region"/>
    <property type="evidence" value="ECO:0007669"/>
    <property type="project" value="UniProtKB-SubCell"/>
</dbReference>
<dbReference type="Gene3D" id="2.140.10.30">
    <property type="entry name" value="Dipeptidylpeptidase IV, N-terminal domain"/>
    <property type="match status" value="1"/>
</dbReference>
<evidence type="ECO:0000256" key="7">
    <source>
        <dbReference type="ARBA" id="ARBA00072929"/>
    </source>
</evidence>
<sequence>MIGDNRFNDDSRNETAAKEALVERRNFVGVSREEGSSRVYRRSDQSKLGYELTRRGRKSKWEHTRNTNTSAKYLIDQSSSNVLLGSVGTSAFSIIVEEDPSQSTRVRSPLSLRNMVPLRSFVLLNGLFFVLLAARTVVTRVIDKDNLDGILETQDGQNLSKVPFNLEETYTADFLAYAFNGTWTSDTTIVYTDRTTGDILQFDVIKQRSTLIVDGSVMDDYIVSNYVLSPKGRFLLIGYDLEKGFRYSTFMRYVIYDIELGGYDKIGNGMHIELAKWAPLTDDLIYILDNDIYYMRFSNNGFNDVQRVTYDGIPGIVYNGVPDWVYEEEVLHGSSAVWFSPDGSHLAYASFDDRNVQEILYLHYGEPGNLEDQYPTEVKIKYPKAGTSNPVVSLTLVDLHDPTLNKIDLKAPIDVVGTDNVLSNVQWKDFDHLIAMWSNRVQNKTEIVWYNMYGEIVKTLDVVEHEGWVDIKNLFFYKGSVYMRKLQPSGTKAGRFHHVTRYDDTLGRSPTQTDLTPGAIEVQDIRAIDHFYGRIYYLATGPGEPSQKNLYSVPADGSEEPTCISCNVLTPEGNACTYADAIFSPFRRHYVLICQGPDPTFVGIFNNTHKKVYSWENNLSLRSKLARRELPLVKDLYVRANGYESKVRLFLPHNFDESKSYPMLVNVYAGPNTVKIIDAASYSYQAYMATNRSVIYAYIDGRGSSNKGSKMLFEIYRKLGTVEVEDQISVTRRLQEMFPWIDSKRTGVWGWSYGGFCSAMILAKDSASVFKCGIAVAPVSSWIYYDSIYTERYMGLPTPEDNLRGYNGTDVSRRVEDIRGKKFMLIHGSGDDNVHYQQSLALAKALEKADIMFEQITYTDEAHALFGVLPHLYHTMDRFWNDCFSLSHAH</sequence>
<dbReference type="EMBL" id="JAUDFV010000043">
    <property type="protein sequence ID" value="KAL2736920.1"/>
    <property type="molecule type" value="Genomic_DNA"/>
</dbReference>
<evidence type="ECO:0000259" key="8">
    <source>
        <dbReference type="Pfam" id="PF00326"/>
    </source>
</evidence>
<dbReference type="InterPro" id="IPR002469">
    <property type="entry name" value="Peptidase_S9B_N"/>
</dbReference>
<comment type="caution">
    <text evidence="10">The sequence shown here is derived from an EMBL/GenBank/DDBJ whole genome shotgun (WGS) entry which is preliminary data.</text>
</comment>
<protein>
    <recommendedName>
        <fullName evidence="7">Venom dipeptidyl peptidase 4</fullName>
    </recommendedName>
</protein>
<keyword evidence="11" id="KW-1185">Reference proteome</keyword>
<comment type="function">
    <text evidence="6">Venom dipeptidyl-peptidase which removes N-terminal dipeptides sequentially from polypeptides having unsubstituted N-termini provided that the penultimate residue is proline. May process venom proteins into their active forms and/or modulate the chemotactic activity of immune cells after the insect sting.</text>
</comment>
<evidence type="ECO:0000313" key="10">
    <source>
        <dbReference type="EMBL" id="KAL2736920.1"/>
    </source>
</evidence>
<organism evidence="10 11">
    <name type="scientific">Vespula squamosa</name>
    <name type="common">Southern yellow jacket</name>
    <name type="synonym">Wasp</name>
    <dbReference type="NCBI Taxonomy" id="30214"/>
    <lineage>
        <taxon>Eukaryota</taxon>
        <taxon>Metazoa</taxon>
        <taxon>Ecdysozoa</taxon>
        <taxon>Arthropoda</taxon>
        <taxon>Hexapoda</taxon>
        <taxon>Insecta</taxon>
        <taxon>Pterygota</taxon>
        <taxon>Neoptera</taxon>
        <taxon>Endopterygota</taxon>
        <taxon>Hymenoptera</taxon>
        <taxon>Apocrita</taxon>
        <taxon>Aculeata</taxon>
        <taxon>Vespoidea</taxon>
        <taxon>Vespidae</taxon>
        <taxon>Vespinae</taxon>
        <taxon>Vespula</taxon>
    </lineage>
</organism>
<dbReference type="InterPro" id="IPR001375">
    <property type="entry name" value="Peptidase_S9_cat"/>
</dbReference>
<evidence type="ECO:0000259" key="9">
    <source>
        <dbReference type="Pfam" id="PF00930"/>
    </source>
</evidence>
<keyword evidence="4" id="KW-0732">Signal</keyword>